<name>A0A0A9DQK3_ARUDO</name>
<dbReference type="AlphaFoldDB" id="A0A0A9DQK3"/>
<evidence type="ECO:0000313" key="1">
    <source>
        <dbReference type="EMBL" id="JAD87945.1"/>
    </source>
</evidence>
<dbReference type="EMBL" id="GBRH01209950">
    <property type="protein sequence ID" value="JAD87945.1"/>
    <property type="molecule type" value="Transcribed_RNA"/>
</dbReference>
<organism evidence="1">
    <name type="scientific">Arundo donax</name>
    <name type="common">Giant reed</name>
    <name type="synonym">Donax arundinaceus</name>
    <dbReference type="NCBI Taxonomy" id="35708"/>
    <lineage>
        <taxon>Eukaryota</taxon>
        <taxon>Viridiplantae</taxon>
        <taxon>Streptophyta</taxon>
        <taxon>Embryophyta</taxon>
        <taxon>Tracheophyta</taxon>
        <taxon>Spermatophyta</taxon>
        <taxon>Magnoliopsida</taxon>
        <taxon>Liliopsida</taxon>
        <taxon>Poales</taxon>
        <taxon>Poaceae</taxon>
        <taxon>PACMAD clade</taxon>
        <taxon>Arundinoideae</taxon>
        <taxon>Arundineae</taxon>
        <taxon>Arundo</taxon>
    </lineage>
</organism>
<sequence length="34" mass="3367">MSSRLPTSIPILGFLGATRVPDSGGRGSSTFSGG</sequence>
<protein>
    <submittedName>
        <fullName evidence="1">Uncharacterized protein</fullName>
    </submittedName>
</protein>
<proteinExistence type="predicted"/>
<reference evidence="1" key="2">
    <citation type="journal article" date="2015" name="Data Brief">
        <title>Shoot transcriptome of the giant reed, Arundo donax.</title>
        <authorList>
            <person name="Barrero R.A."/>
            <person name="Guerrero F.D."/>
            <person name="Moolhuijzen P."/>
            <person name="Goolsby J.A."/>
            <person name="Tidwell J."/>
            <person name="Bellgard S.E."/>
            <person name="Bellgard M.I."/>
        </authorList>
    </citation>
    <scope>NUCLEOTIDE SEQUENCE</scope>
    <source>
        <tissue evidence="1">Shoot tissue taken approximately 20 cm above the soil surface</tissue>
    </source>
</reference>
<reference evidence="1" key="1">
    <citation type="submission" date="2014-09" db="EMBL/GenBank/DDBJ databases">
        <authorList>
            <person name="Magalhaes I.L.F."/>
            <person name="Oliveira U."/>
            <person name="Santos F.R."/>
            <person name="Vidigal T.H.D.A."/>
            <person name="Brescovit A.D."/>
            <person name="Santos A.J."/>
        </authorList>
    </citation>
    <scope>NUCLEOTIDE SEQUENCE</scope>
    <source>
        <tissue evidence="1">Shoot tissue taken approximately 20 cm above the soil surface</tissue>
    </source>
</reference>
<accession>A0A0A9DQK3</accession>